<dbReference type="EMBL" id="VDLX02000009">
    <property type="protein sequence ID" value="KAB8192581.1"/>
    <property type="molecule type" value="Genomic_DNA"/>
</dbReference>
<feature type="region of interest" description="Disordered" evidence="1">
    <location>
        <begin position="1"/>
        <end position="57"/>
    </location>
</feature>
<feature type="compositionally biased region" description="Basic and acidic residues" evidence="1">
    <location>
        <begin position="38"/>
        <end position="57"/>
    </location>
</feature>
<reference evidence="2 3" key="1">
    <citation type="submission" date="2019-10" db="EMBL/GenBank/DDBJ databases">
        <title>Nonomuraea sp. nov., isolated from Phyllanthus amarus.</title>
        <authorList>
            <person name="Klykleung N."/>
            <person name="Tanasupawat S."/>
        </authorList>
    </citation>
    <scope>NUCLEOTIDE SEQUENCE [LARGE SCALE GENOMIC DNA]</scope>
    <source>
        <strain evidence="2 3">PA1-10</strain>
    </source>
</reference>
<accession>A0A5C4W9L8</accession>
<evidence type="ECO:0000256" key="1">
    <source>
        <dbReference type="SAM" id="MobiDB-lite"/>
    </source>
</evidence>
<dbReference type="PROSITE" id="PS51674">
    <property type="entry name" value="4FE4S_WBL"/>
    <property type="match status" value="1"/>
</dbReference>
<dbReference type="OrthoDB" id="3479104at2"/>
<dbReference type="InterPro" id="IPR034768">
    <property type="entry name" value="4FE4S_WBL"/>
</dbReference>
<accession>A0A5P9YQU4</accession>
<evidence type="ECO:0000313" key="2">
    <source>
        <dbReference type="EMBL" id="KAB8192581.1"/>
    </source>
</evidence>
<dbReference type="Proteomes" id="UP000312512">
    <property type="component" value="Unassembled WGS sequence"/>
</dbReference>
<dbReference type="RefSeq" id="WP_139632854.1">
    <property type="nucleotide sequence ID" value="NZ_CP045572.1"/>
</dbReference>
<dbReference type="Pfam" id="PF02467">
    <property type="entry name" value="Whib"/>
    <property type="match status" value="1"/>
</dbReference>
<proteinExistence type="predicted"/>
<organism evidence="2 3">
    <name type="scientific">Nonomuraea phyllanthi</name>
    <dbReference type="NCBI Taxonomy" id="2219224"/>
    <lineage>
        <taxon>Bacteria</taxon>
        <taxon>Bacillati</taxon>
        <taxon>Actinomycetota</taxon>
        <taxon>Actinomycetes</taxon>
        <taxon>Streptosporangiales</taxon>
        <taxon>Streptosporangiaceae</taxon>
        <taxon>Nonomuraea</taxon>
    </lineage>
</organism>
<sequence>MTRSDVAVHPSRMSLPEIEAAWSGKDGDSPLPECTYDPELHTGPRAEDEPDAERAARESVAREVCATCPALELCRRYAVQVRPTSGIWAGLTAAEIHAYAQITELHSPMRARAAEWSGLEVA</sequence>
<evidence type="ECO:0000313" key="3">
    <source>
        <dbReference type="Proteomes" id="UP000312512"/>
    </source>
</evidence>
<keyword evidence="3" id="KW-1185">Reference proteome</keyword>
<protein>
    <submittedName>
        <fullName evidence="2">Uncharacterized protein</fullName>
    </submittedName>
</protein>
<comment type="caution">
    <text evidence="2">The sequence shown here is derived from an EMBL/GenBank/DDBJ whole genome shotgun (WGS) entry which is preliminary data.</text>
</comment>
<name>A0A5C4W9L8_9ACTN</name>
<gene>
    <name evidence="2" type="ORF">FH608_024070</name>
</gene>
<dbReference type="AlphaFoldDB" id="A0A5C4W9L8"/>